<dbReference type="EMBL" id="CATOUU010001103">
    <property type="protein sequence ID" value="CAI9972033.1"/>
    <property type="molecule type" value="Genomic_DNA"/>
</dbReference>
<comment type="caution">
    <text evidence="1">The sequence shown here is derived from an EMBL/GenBank/DDBJ whole genome shotgun (WGS) entry which is preliminary data.</text>
</comment>
<dbReference type="Proteomes" id="UP001642409">
    <property type="component" value="Unassembled WGS sequence"/>
</dbReference>
<gene>
    <name evidence="2" type="ORF">HINF_LOCUS48034</name>
    <name evidence="1" type="ORF">HINF_LOCUS59678</name>
</gene>
<reference evidence="2 3" key="2">
    <citation type="submission" date="2024-07" db="EMBL/GenBank/DDBJ databases">
        <authorList>
            <person name="Akdeniz Z."/>
        </authorList>
    </citation>
    <scope>NUCLEOTIDE SEQUENCE [LARGE SCALE GENOMIC DNA]</scope>
</reference>
<evidence type="ECO:0000313" key="1">
    <source>
        <dbReference type="EMBL" id="CAI9972033.1"/>
    </source>
</evidence>
<accession>A0AA86REY7</accession>
<sequence length="99" mass="11385">MATINLQNLLTTQIPKPSIQLNLPRCMVKRTTNASESFDVIQRKSTLEKAKKAKSARKALNRTTQQILVQIANESQDRFFKKLNQLAQQQQELMNEIDD</sequence>
<proteinExistence type="predicted"/>
<dbReference type="AlphaFoldDB" id="A0AA86REY7"/>
<evidence type="ECO:0000313" key="3">
    <source>
        <dbReference type="Proteomes" id="UP001642409"/>
    </source>
</evidence>
<dbReference type="EMBL" id="CAXDID020000219">
    <property type="protein sequence ID" value="CAL6058144.1"/>
    <property type="molecule type" value="Genomic_DNA"/>
</dbReference>
<protein>
    <submittedName>
        <fullName evidence="2">Hypothetical_protein</fullName>
    </submittedName>
</protein>
<organism evidence="1">
    <name type="scientific">Hexamita inflata</name>
    <dbReference type="NCBI Taxonomy" id="28002"/>
    <lineage>
        <taxon>Eukaryota</taxon>
        <taxon>Metamonada</taxon>
        <taxon>Diplomonadida</taxon>
        <taxon>Hexamitidae</taxon>
        <taxon>Hexamitinae</taxon>
        <taxon>Hexamita</taxon>
    </lineage>
</organism>
<evidence type="ECO:0000313" key="2">
    <source>
        <dbReference type="EMBL" id="CAL6058144.1"/>
    </source>
</evidence>
<reference evidence="1" key="1">
    <citation type="submission" date="2023-06" db="EMBL/GenBank/DDBJ databases">
        <authorList>
            <person name="Kurt Z."/>
        </authorList>
    </citation>
    <scope>NUCLEOTIDE SEQUENCE</scope>
</reference>
<keyword evidence="3" id="KW-1185">Reference proteome</keyword>
<name>A0AA86REY7_9EUKA</name>